<dbReference type="CDD" id="cd00495">
    <property type="entry name" value="Ribosomal_L25_TL5_CTC"/>
    <property type="match status" value="1"/>
</dbReference>
<evidence type="ECO:0000256" key="5">
    <source>
        <dbReference type="HAMAP-Rule" id="MF_01334"/>
    </source>
</evidence>
<dbReference type="PANTHER" id="PTHR33284">
    <property type="entry name" value="RIBOSOMAL PROTEIN L25/GLN-TRNA SYNTHETASE, ANTI-CODON-BINDING DOMAIN-CONTAINING PROTEIN"/>
    <property type="match status" value="1"/>
</dbReference>
<evidence type="ECO:0000259" key="7">
    <source>
        <dbReference type="Pfam" id="PF14693"/>
    </source>
</evidence>
<comment type="caution">
    <text evidence="8">The sequence shown here is derived from an EMBL/GenBank/DDBJ whole genome shotgun (WGS) entry which is preliminary data.</text>
</comment>
<dbReference type="EMBL" id="QUWK01000004">
    <property type="protein sequence ID" value="RFU95349.1"/>
    <property type="molecule type" value="Genomic_DNA"/>
</dbReference>
<dbReference type="AlphaFoldDB" id="A0A372MHV1"/>
<dbReference type="InterPro" id="IPR020056">
    <property type="entry name" value="Rbsml_bL25/Gln-tRNA_synth_N"/>
</dbReference>
<protein>
    <recommendedName>
        <fullName evidence="5">Large ribosomal subunit protein bL25</fullName>
    </recommendedName>
    <alternativeName>
        <fullName evidence="5">General stress protein CTC</fullName>
    </alternativeName>
</protein>
<dbReference type="Proteomes" id="UP000264002">
    <property type="component" value="Unassembled WGS sequence"/>
</dbReference>
<comment type="subunit">
    <text evidence="5">Part of the 50S ribosomal subunit; part of the 5S rRNA/L5/L18/L25 subcomplex. Contacts the 5S rRNA. Binds to the 5S rRNA independently of L5 and L18.</text>
</comment>
<comment type="similarity">
    <text evidence="5">Belongs to the bacterial ribosomal protein bL25 family. CTC subfamily.</text>
</comment>
<dbReference type="InterPro" id="IPR020057">
    <property type="entry name" value="Ribosomal_bL25_b-dom"/>
</dbReference>
<sequence>MSDINRSLKAKPRTEDFGSAGARRLLRSGQIPAVIYGKKDPVHIALDAQEFTNKMRHFSESALLKIAVGRKHYEVLLKDYQEDLMRGMIKHVDFYEVTHGHTLRALVSIVLKGSPIGTREGGILDQVLHEIEIECLPKDLPEAIEADVSHLEINQALHLRDVKFPETIKVLEDLSKTVASVKGVKAEVVESTEEEAEEAAVSEEE</sequence>
<keyword evidence="4 5" id="KW-0687">Ribonucleoprotein</keyword>
<evidence type="ECO:0000259" key="6">
    <source>
        <dbReference type="Pfam" id="PF01386"/>
    </source>
</evidence>
<dbReference type="GO" id="GO:0003735">
    <property type="term" value="F:structural constituent of ribosome"/>
    <property type="evidence" value="ECO:0007669"/>
    <property type="project" value="InterPro"/>
</dbReference>
<gene>
    <name evidence="5" type="primary">rplY</name>
    <name evidence="5" type="synonym">ctc</name>
    <name evidence="8" type="ORF">DYP60_04850</name>
</gene>
<evidence type="ECO:0000256" key="4">
    <source>
        <dbReference type="ARBA" id="ARBA00023274"/>
    </source>
</evidence>
<keyword evidence="3 5" id="KW-0689">Ribosomal protein</keyword>
<dbReference type="GO" id="GO:0008097">
    <property type="term" value="F:5S rRNA binding"/>
    <property type="evidence" value="ECO:0007669"/>
    <property type="project" value="InterPro"/>
</dbReference>
<evidence type="ECO:0000256" key="1">
    <source>
        <dbReference type="ARBA" id="ARBA00022730"/>
    </source>
</evidence>
<dbReference type="GO" id="GO:0022625">
    <property type="term" value="C:cytosolic large ribosomal subunit"/>
    <property type="evidence" value="ECO:0007669"/>
    <property type="project" value="TreeGrafter"/>
</dbReference>
<evidence type="ECO:0000256" key="3">
    <source>
        <dbReference type="ARBA" id="ARBA00022980"/>
    </source>
</evidence>
<keyword evidence="9" id="KW-1185">Reference proteome</keyword>
<dbReference type="HAMAP" id="MF_01334">
    <property type="entry name" value="Ribosomal_bL25_CTC"/>
    <property type="match status" value="1"/>
</dbReference>
<dbReference type="Gene3D" id="2.170.120.20">
    <property type="entry name" value="Ribosomal protein L25, beta domain"/>
    <property type="match status" value="1"/>
</dbReference>
<comment type="function">
    <text evidence="5">This is one of the proteins that binds to the 5S RNA in the ribosome where it forms part of the central protuberance.</text>
</comment>
<dbReference type="InterPro" id="IPR037121">
    <property type="entry name" value="Ribosomal_bL25_C"/>
</dbReference>
<evidence type="ECO:0000256" key="2">
    <source>
        <dbReference type="ARBA" id="ARBA00022884"/>
    </source>
</evidence>
<reference evidence="8 9" key="2">
    <citation type="submission" date="2018-09" db="EMBL/GenBank/DDBJ databases">
        <title>Genome of Sphaerochaeta halotolerans strain 4-11.</title>
        <authorList>
            <person name="Nazina T.N."/>
            <person name="Sokolova D.S."/>
        </authorList>
    </citation>
    <scope>NUCLEOTIDE SEQUENCE [LARGE SCALE GENOMIC DNA]</scope>
    <source>
        <strain evidence="8 9">4-11</strain>
    </source>
</reference>
<reference evidence="9" key="1">
    <citation type="submission" date="2018-08" db="EMBL/GenBank/DDBJ databases">
        <authorList>
            <person name="Grouzdev D.S."/>
            <person name="Krutkina M.S."/>
        </authorList>
    </citation>
    <scope>NUCLEOTIDE SEQUENCE [LARGE SCALE GENOMIC DNA]</scope>
    <source>
        <strain evidence="9">4-11</strain>
    </source>
</reference>
<dbReference type="GO" id="GO:0006412">
    <property type="term" value="P:translation"/>
    <property type="evidence" value="ECO:0007669"/>
    <property type="project" value="UniProtKB-UniRule"/>
</dbReference>
<dbReference type="InterPro" id="IPR020930">
    <property type="entry name" value="Ribosomal_uL5_bac-type"/>
</dbReference>
<evidence type="ECO:0000313" key="8">
    <source>
        <dbReference type="EMBL" id="RFU95349.1"/>
    </source>
</evidence>
<evidence type="ECO:0000313" key="9">
    <source>
        <dbReference type="Proteomes" id="UP000264002"/>
    </source>
</evidence>
<organism evidence="8 9">
    <name type="scientific">Sphaerochaeta halotolerans</name>
    <dbReference type="NCBI Taxonomy" id="2293840"/>
    <lineage>
        <taxon>Bacteria</taxon>
        <taxon>Pseudomonadati</taxon>
        <taxon>Spirochaetota</taxon>
        <taxon>Spirochaetia</taxon>
        <taxon>Spirochaetales</taxon>
        <taxon>Sphaerochaetaceae</taxon>
        <taxon>Sphaerochaeta</taxon>
    </lineage>
</organism>
<dbReference type="InterPro" id="IPR001021">
    <property type="entry name" value="Ribosomal_bL25_long"/>
</dbReference>
<dbReference type="OrthoDB" id="9790002at2"/>
<dbReference type="NCBIfam" id="TIGR00731">
    <property type="entry name" value="bL25_bact_ctc"/>
    <property type="match status" value="1"/>
</dbReference>
<feature type="domain" description="Large ribosomal subunit protein bL25 L25" evidence="6">
    <location>
        <begin position="8"/>
        <end position="94"/>
    </location>
</feature>
<dbReference type="Pfam" id="PF14693">
    <property type="entry name" value="Ribosomal_TL5_C"/>
    <property type="match status" value="1"/>
</dbReference>
<feature type="domain" description="Large ribosomal subunit protein bL25 beta" evidence="7">
    <location>
        <begin position="105"/>
        <end position="183"/>
    </location>
</feature>
<accession>A0A372MHV1</accession>
<proteinExistence type="inferred from homology"/>
<keyword evidence="2 5" id="KW-0694">RNA-binding</keyword>
<dbReference type="PANTHER" id="PTHR33284:SF1">
    <property type="entry name" value="RIBOSOMAL PROTEIN L25_GLN-TRNA SYNTHETASE, ANTI-CODON-BINDING DOMAIN-CONTAINING PROTEIN"/>
    <property type="match status" value="1"/>
</dbReference>
<dbReference type="Gene3D" id="2.40.240.10">
    <property type="entry name" value="Ribosomal Protein L25, Chain P"/>
    <property type="match status" value="1"/>
</dbReference>
<keyword evidence="1 5" id="KW-0699">rRNA-binding</keyword>
<dbReference type="InterPro" id="IPR011035">
    <property type="entry name" value="Ribosomal_bL25/Gln-tRNA_synth"/>
</dbReference>
<dbReference type="Pfam" id="PF01386">
    <property type="entry name" value="Ribosomal_L25p"/>
    <property type="match status" value="1"/>
</dbReference>
<dbReference type="SUPFAM" id="SSF50715">
    <property type="entry name" value="Ribosomal protein L25-like"/>
    <property type="match status" value="1"/>
</dbReference>
<name>A0A372MHV1_9SPIR</name>
<dbReference type="RefSeq" id="WP_117329759.1">
    <property type="nucleotide sequence ID" value="NZ_QUWK01000004.1"/>
</dbReference>
<dbReference type="InterPro" id="IPR029751">
    <property type="entry name" value="Ribosomal_L25_dom"/>
</dbReference>